<keyword evidence="2" id="KW-0732">Signal</keyword>
<feature type="chain" id="PRO_5039267973" description="Ricin B lectin domain-containing protein" evidence="2">
    <location>
        <begin position="27"/>
        <end position="256"/>
    </location>
</feature>
<dbReference type="STRING" id="113562.SAMN04489716_2522"/>
<proteinExistence type="predicted"/>
<dbReference type="RefSeq" id="WP_157751508.1">
    <property type="nucleotide sequence ID" value="NZ_BOMJ01000048.1"/>
</dbReference>
<evidence type="ECO:0000256" key="2">
    <source>
        <dbReference type="SAM" id="SignalP"/>
    </source>
</evidence>
<feature type="signal peptide" evidence="2">
    <location>
        <begin position="1"/>
        <end position="26"/>
    </location>
</feature>
<name>A0A1H1XN28_9ACTN</name>
<evidence type="ECO:0000313" key="3">
    <source>
        <dbReference type="EMBL" id="SDT10583.1"/>
    </source>
</evidence>
<feature type="compositionally biased region" description="Low complexity" evidence="1">
    <location>
        <begin position="51"/>
        <end position="81"/>
    </location>
</feature>
<dbReference type="PROSITE" id="PS51257">
    <property type="entry name" value="PROKAR_LIPOPROTEIN"/>
    <property type="match status" value="1"/>
</dbReference>
<feature type="compositionally biased region" description="Gly residues" evidence="1">
    <location>
        <begin position="82"/>
        <end position="91"/>
    </location>
</feature>
<organism evidence="3 4">
    <name type="scientific">Actinoplanes derwentensis</name>
    <dbReference type="NCBI Taxonomy" id="113562"/>
    <lineage>
        <taxon>Bacteria</taxon>
        <taxon>Bacillati</taxon>
        <taxon>Actinomycetota</taxon>
        <taxon>Actinomycetes</taxon>
        <taxon>Micromonosporales</taxon>
        <taxon>Micromonosporaceae</taxon>
        <taxon>Actinoplanes</taxon>
    </lineage>
</organism>
<gene>
    <name evidence="3" type="ORF">SAMN04489716_2522</name>
</gene>
<dbReference type="AlphaFoldDB" id="A0A1H1XN28"/>
<reference evidence="3 4" key="1">
    <citation type="submission" date="2016-10" db="EMBL/GenBank/DDBJ databases">
        <authorList>
            <person name="de Groot N.N."/>
        </authorList>
    </citation>
    <scope>NUCLEOTIDE SEQUENCE [LARGE SCALE GENOMIC DNA]</scope>
    <source>
        <strain evidence="3 4">DSM 43941</strain>
    </source>
</reference>
<sequence length="256" mass="24990">MLSSARVPAIAAALAGLLLTSACNSAGGDSPPVSAPSLGVDPASLPVVSESAAAPTADATTTEPATRTTTRPAATATTAATGGSGTGSGGGSGVFSGTRQVYLLPQNSEATLGVVNGGKIGLSSSFGDKELFVLTPDTAGGDEFHIRTAKVRSGGEALCVSAKLGAGGRPGTVVTAGCNAAAADQIFRFRQTGESNGKPTYTIRTGADVFIIQDPTGEIAGTGVGVAAVKIGEGTADIDTPFVIPDKGKASLPALD</sequence>
<dbReference type="EMBL" id="LT629758">
    <property type="protein sequence ID" value="SDT10583.1"/>
    <property type="molecule type" value="Genomic_DNA"/>
</dbReference>
<evidence type="ECO:0000313" key="4">
    <source>
        <dbReference type="Proteomes" id="UP000198688"/>
    </source>
</evidence>
<dbReference type="OrthoDB" id="3296927at2"/>
<evidence type="ECO:0000256" key="1">
    <source>
        <dbReference type="SAM" id="MobiDB-lite"/>
    </source>
</evidence>
<feature type="region of interest" description="Disordered" evidence="1">
    <location>
        <begin position="51"/>
        <end position="91"/>
    </location>
</feature>
<protein>
    <recommendedName>
        <fullName evidence="5">Ricin B lectin domain-containing protein</fullName>
    </recommendedName>
</protein>
<evidence type="ECO:0008006" key="5">
    <source>
        <dbReference type="Google" id="ProtNLM"/>
    </source>
</evidence>
<keyword evidence="4" id="KW-1185">Reference proteome</keyword>
<dbReference type="Proteomes" id="UP000198688">
    <property type="component" value="Chromosome I"/>
</dbReference>
<accession>A0A1H1XN28</accession>